<evidence type="ECO:0000313" key="3">
    <source>
        <dbReference type="Proteomes" id="UP001139193"/>
    </source>
</evidence>
<gene>
    <name evidence="2" type="ORF">MON38_10980</name>
</gene>
<evidence type="ECO:0000256" key="1">
    <source>
        <dbReference type="SAM" id="MobiDB-lite"/>
    </source>
</evidence>
<dbReference type="RefSeq" id="WP_241936217.1">
    <property type="nucleotide sequence ID" value="NZ_JALBGC010000003.1"/>
</dbReference>
<keyword evidence="3" id="KW-1185">Reference proteome</keyword>
<comment type="caution">
    <text evidence="2">The sequence shown here is derived from an EMBL/GenBank/DDBJ whole genome shotgun (WGS) entry which is preliminary data.</text>
</comment>
<dbReference type="Proteomes" id="UP001139193">
    <property type="component" value="Unassembled WGS sequence"/>
</dbReference>
<organism evidence="2 3">
    <name type="scientific">Hymenobacter cyanobacteriorum</name>
    <dbReference type="NCBI Taxonomy" id="2926463"/>
    <lineage>
        <taxon>Bacteria</taxon>
        <taxon>Pseudomonadati</taxon>
        <taxon>Bacteroidota</taxon>
        <taxon>Cytophagia</taxon>
        <taxon>Cytophagales</taxon>
        <taxon>Hymenobacteraceae</taxon>
        <taxon>Hymenobacter</taxon>
    </lineage>
</organism>
<accession>A0A9X2AIN8</accession>
<proteinExistence type="predicted"/>
<dbReference type="EMBL" id="JALBGC010000003">
    <property type="protein sequence ID" value="MCI1187944.1"/>
    <property type="molecule type" value="Genomic_DNA"/>
</dbReference>
<protein>
    <submittedName>
        <fullName evidence="2">Uncharacterized protein</fullName>
    </submittedName>
</protein>
<name>A0A9X2AIN8_9BACT</name>
<feature type="region of interest" description="Disordered" evidence="1">
    <location>
        <begin position="1"/>
        <end position="22"/>
    </location>
</feature>
<reference evidence="2" key="1">
    <citation type="submission" date="2022-03" db="EMBL/GenBank/DDBJ databases">
        <title>Bacterial whole genome sequence for Hymenobacter sp. DH14.</title>
        <authorList>
            <person name="Le V."/>
        </authorList>
    </citation>
    <scope>NUCLEOTIDE SEQUENCE</scope>
    <source>
        <strain evidence="2">DH14</strain>
    </source>
</reference>
<evidence type="ECO:0000313" key="2">
    <source>
        <dbReference type="EMBL" id="MCI1187944.1"/>
    </source>
</evidence>
<dbReference type="AlphaFoldDB" id="A0A9X2AIN8"/>
<feature type="compositionally biased region" description="Polar residues" evidence="1">
    <location>
        <begin position="7"/>
        <end position="21"/>
    </location>
</feature>
<sequence length="69" mass="7217">MKIKSFESISGQRQLSRTQMKAVSAGKYPQPLDCSSECICNSGVSYNQGGSCACDGGYTLPCSVGTGDQ</sequence>